<organism evidence="6">
    <name type="scientific">Candidatus Nitrososphaera gargensis</name>
    <dbReference type="NCBI Taxonomy" id="497727"/>
    <lineage>
        <taxon>Archaea</taxon>
        <taxon>Nitrososphaerota</taxon>
        <taxon>Nitrososphaeria</taxon>
        <taxon>Nitrososphaerales</taxon>
        <taxon>Nitrososphaeraceae</taxon>
        <taxon>Nitrososphaera</taxon>
    </lineage>
</organism>
<dbReference type="GO" id="GO:0003735">
    <property type="term" value="F:structural constituent of ribosome"/>
    <property type="evidence" value="ECO:0007669"/>
    <property type="project" value="InterPro"/>
</dbReference>
<keyword evidence="2" id="KW-0689">Ribosomal protein</keyword>
<dbReference type="Gene3D" id="1.10.1650.10">
    <property type="match status" value="1"/>
</dbReference>
<dbReference type="Gene3D" id="1.10.1200.240">
    <property type="match status" value="1"/>
</dbReference>
<keyword evidence="3" id="KW-0687">Ribonucleoprotein</keyword>
<evidence type="ECO:0000256" key="3">
    <source>
        <dbReference type="ARBA" id="ARBA00023274"/>
    </source>
</evidence>
<dbReference type="EMBL" id="HM230038">
    <property type="protein sequence ID" value="ADK26036.1"/>
    <property type="molecule type" value="Genomic_DNA"/>
</dbReference>
<protein>
    <submittedName>
        <fullName evidence="6">R-protein L19e</fullName>
    </submittedName>
</protein>
<evidence type="ECO:0000256" key="4">
    <source>
        <dbReference type="SAM" id="MobiDB-lite"/>
    </source>
</evidence>
<dbReference type="InterPro" id="IPR000196">
    <property type="entry name" value="Ribosomal_eL19_dom"/>
</dbReference>
<dbReference type="InterPro" id="IPR057260">
    <property type="entry name" value="Ribosomal_L19e_C"/>
</dbReference>
<dbReference type="GO" id="GO:0022625">
    <property type="term" value="C:cytosolic large ribosomal subunit"/>
    <property type="evidence" value="ECO:0007669"/>
    <property type="project" value="InterPro"/>
</dbReference>
<name>E0A1I0_9ARCH</name>
<dbReference type="SUPFAM" id="SSF48140">
    <property type="entry name" value="Ribosomal protein L19 (L19e)"/>
    <property type="match status" value="1"/>
</dbReference>
<evidence type="ECO:0000313" key="6">
    <source>
        <dbReference type="EMBL" id="ADK26036.1"/>
    </source>
</evidence>
<dbReference type="InterPro" id="IPR057259">
    <property type="entry name" value="Ribosomal_L19e"/>
</dbReference>
<feature type="domain" description="Large ribosomal subunit protein eL19" evidence="5">
    <location>
        <begin position="4"/>
        <end position="146"/>
    </location>
</feature>
<evidence type="ECO:0000256" key="2">
    <source>
        <dbReference type="ARBA" id="ARBA00022980"/>
    </source>
</evidence>
<accession>E0A1I0</accession>
<feature type="compositionally biased region" description="Basic residues" evidence="4">
    <location>
        <begin position="70"/>
        <end position="85"/>
    </location>
</feature>
<feature type="non-terminal residue" evidence="6">
    <location>
        <position position="148"/>
    </location>
</feature>
<dbReference type="AlphaFoldDB" id="E0A1I0"/>
<dbReference type="SMART" id="SM01416">
    <property type="entry name" value="Ribosomal_L19e"/>
    <property type="match status" value="1"/>
</dbReference>
<proteinExistence type="inferred from homology"/>
<dbReference type="Pfam" id="PF25476">
    <property type="entry name" value="Ribosomal_L19e_C"/>
    <property type="match status" value="1"/>
</dbReference>
<dbReference type="PANTHER" id="PTHR10722">
    <property type="entry name" value="60S RIBOSOMAL PROTEIN L19"/>
    <property type="match status" value="1"/>
</dbReference>
<dbReference type="GO" id="GO:0006412">
    <property type="term" value="P:translation"/>
    <property type="evidence" value="ECO:0007669"/>
    <property type="project" value="InterPro"/>
</dbReference>
<dbReference type="HAMAP" id="MF_01475">
    <property type="entry name" value="Ribosomal_eL19"/>
    <property type="match status" value="1"/>
</dbReference>
<reference evidence="6" key="1">
    <citation type="journal article" date="2010" name="Trends Microbiol.">
        <title>Distinct gene set in two different lineages of ammonia-oxidizing archaea supports the phylum Thaumarchaeota.</title>
        <authorList>
            <person name="Spang A."/>
            <person name="Hatzenpichler R."/>
            <person name="Brochier-Armanet C."/>
            <person name="Rattei T."/>
            <person name="Tischler P."/>
            <person name="Spieck E."/>
            <person name="Streit W."/>
            <person name="Stahl D.A."/>
            <person name="Wagner M."/>
            <person name="Schleper C."/>
        </authorList>
    </citation>
    <scope>NUCLEOTIDE SEQUENCE</scope>
    <source>
        <strain evidence="6">Enrichment culture Ga9.2</strain>
    </source>
</reference>
<feature type="region of interest" description="Disordered" evidence="4">
    <location>
        <begin position="58"/>
        <end position="85"/>
    </location>
</feature>
<comment type="similarity">
    <text evidence="1">Belongs to the eukaryotic ribosomal protein eL19 family.</text>
</comment>
<dbReference type="Pfam" id="PF01280">
    <property type="entry name" value="Ribosomal_L19e"/>
    <property type="match status" value="1"/>
</dbReference>
<dbReference type="GO" id="GO:0003723">
    <property type="term" value="F:RNA binding"/>
    <property type="evidence" value="ECO:0007669"/>
    <property type="project" value="InterPro"/>
</dbReference>
<dbReference type="NCBIfam" id="NF006343">
    <property type="entry name" value="PRK08570.1"/>
    <property type="match status" value="1"/>
</dbReference>
<dbReference type="InterPro" id="IPR039547">
    <property type="entry name" value="Ribosomal_eL19"/>
</dbReference>
<dbReference type="InterPro" id="IPR015972">
    <property type="entry name" value="Ribosomal_eL19_dom1"/>
</dbReference>
<dbReference type="OMA" id="NRVWIDP"/>
<dbReference type="InterPro" id="IPR035970">
    <property type="entry name" value="60S_ribosomal_eL19_sf"/>
</dbReference>
<evidence type="ECO:0000259" key="5">
    <source>
        <dbReference type="SMART" id="SM01416"/>
    </source>
</evidence>
<sequence length="148" mass="16930">MVVNIAKKRELVARILGVGANRVRFEPDRLEDVADSITRENIRSLVKSGAIWTVQPAGTSRGRAMEKRSVWKVHGKGPGSKKGKKTARVGKKEVYVIKVRSMRYHLKVLKERKDITNEIYWQLYKKVNGGQVRSLAHLRELVKEAKIR</sequence>
<evidence type="ECO:0000256" key="1">
    <source>
        <dbReference type="ARBA" id="ARBA00011082"/>
    </source>
</evidence>